<dbReference type="EMBL" id="LRDH01000114">
    <property type="protein sequence ID" value="PPV13991.1"/>
    <property type="molecule type" value="Genomic_DNA"/>
</dbReference>
<proteinExistence type="predicted"/>
<reference evidence="2 3" key="1">
    <citation type="submission" date="2016-01" db="EMBL/GenBank/DDBJ databases">
        <title>Characterization of the Clostridium difficile lineages that are prevalent in Hong Kong and China.</title>
        <authorList>
            <person name="Kwok J.S.-L."/>
            <person name="Lam W.-Y."/>
            <person name="Ip M."/>
            <person name="Chan T.-F."/>
            <person name="Hawkey P.M."/>
            <person name="Tsui S.K.-W."/>
        </authorList>
    </citation>
    <scope>NUCLEOTIDE SEQUENCE [LARGE SCALE GENOMIC DNA]</scope>
    <source>
        <strain evidence="2 3">300064</strain>
    </source>
</reference>
<gene>
    <name evidence="2" type="ORF">AWN73_15130</name>
</gene>
<dbReference type="Proteomes" id="UP000238081">
    <property type="component" value="Unassembled WGS sequence"/>
</dbReference>
<organism evidence="2 3">
    <name type="scientific">Clostridium butyricum</name>
    <dbReference type="NCBI Taxonomy" id="1492"/>
    <lineage>
        <taxon>Bacteria</taxon>
        <taxon>Bacillati</taxon>
        <taxon>Bacillota</taxon>
        <taxon>Clostridia</taxon>
        <taxon>Eubacteriales</taxon>
        <taxon>Clostridiaceae</taxon>
        <taxon>Clostridium</taxon>
    </lineage>
</organism>
<evidence type="ECO:0000313" key="3">
    <source>
        <dbReference type="Proteomes" id="UP000238081"/>
    </source>
</evidence>
<evidence type="ECO:0000259" key="1">
    <source>
        <dbReference type="Pfam" id="PF06488"/>
    </source>
</evidence>
<name>A0A2S7F950_CLOBU</name>
<evidence type="ECO:0000313" key="2">
    <source>
        <dbReference type="EMBL" id="PPV13991.1"/>
    </source>
</evidence>
<feature type="domain" description="Phage tail tube protein N-terminal" evidence="1">
    <location>
        <begin position="4"/>
        <end position="181"/>
    </location>
</feature>
<dbReference type="RefSeq" id="WP_043666014.1">
    <property type="nucleotide sequence ID" value="NZ_JSEG01000020.1"/>
</dbReference>
<dbReference type="AlphaFoldDB" id="A0A2S7F950"/>
<comment type="caution">
    <text evidence="2">The sequence shown here is derived from an EMBL/GenBank/DDBJ whole genome shotgun (WGS) entry which is preliminary data.</text>
</comment>
<accession>A0A2S7F950</accession>
<dbReference type="InterPro" id="IPR006490">
    <property type="entry name" value="Maj_tail_phi13"/>
</dbReference>
<sequence>MSENKVTFGLKNAHYAKITISEDGEITYGTPKALPGNTELSLDPRGDMTEFYADDMLYYSADNNQGYDGSLTLANLTEDFLTEILGEEKDSEDLVITEKSTATGSYFALMFEFAGDVKAIRHVMYYCKASRPKVSSATKTDKTDPNTVELSFVSSPRPGDYAVKTKTTTTTPAKIYDAWYTKVYEKVVA</sequence>
<dbReference type="NCBIfam" id="TIGR01603">
    <property type="entry name" value="maj_tail_phi13"/>
    <property type="match status" value="1"/>
</dbReference>
<dbReference type="Pfam" id="PF06488">
    <property type="entry name" value="L_lac_phage_MSP"/>
    <property type="match status" value="1"/>
</dbReference>
<protein>
    <submittedName>
        <fullName evidence="2">Phage tail protein</fullName>
    </submittedName>
</protein>
<dbReference type="InterPro" id="IPR046764">
    <property type="entry name" value="L_lac_phage_MSP_N"/>
</dbReference>